<feature type="region of interest" description="Disordered" evidence="1">
    <location>
        <begin position="202"/>
        <end position="221"/>
    </location>
</feature>
<feature type="region of interest" description="Disordered" evidence="1">
    <location>
        <begin position="131"/>
        <end position="194"/>
    </location>
</feature>
<sequence length="221" mass="25104">MRQDQPWATATPEGNAGDEVLEIKRAEVLEDTWLIWLFNDRSSMASQTLQNQCSRSRIRNDASGNQTIATCMDQQQNTESSLRRTIHEEEVHKCCEVHGAEDECSDSPRRYSPAAKAKHEVKRTNVHGTALRASDNGIPPRHKSNTGRGFNKQRPQDAAGLVDEKHTKSHRTAAQRYKGRRNPNCHLVGKSRTADPYYLNAWRRTRSTQETPNTKLKNEGK</sequence>
<comment type="caution">
    <text evidence="2">The sequence shown here is derived from an EMBL/GenBank/DDBJ whole genome shotgun (WGS) entry which is preliminary data.</text>
</comment>
<protein>
    <submittedName>
        <fullName evidence="2">Uncharacterized protein</fullName>
    </submittedName>
</protein>
<keyword evidence="3" id="KW-1185">Reference proteome</keyword>
<feature type="compositionally biased region" description="Basic residues" evidence="1">
    <location>
        <begin position="167"/>
        <end position="183"/>
    </location>
</feature>
<gene>
    <name evidence="2" type="ORF">B0H17DRAFT_1295287</name>
</gene>
<dbReference type="EMBL" id="JARKIE010000071">
    <property type="protein sequence ID" value="KAJ7689634.1"/>
    <property type="molecule type" value="Genomic_DNA"/>
</dbReference>
<organism evidence="2 3">
    <name type="scientific">Mycena rosella</name>
    <name type="common">Pink bonnet</name>
    <name type="synonym">Agaricus rosellus</name>
    <dbReference type="NCBI Taxonomy" id="1033263"/>
    <lineage>
        <taxon>Eukaryota</taxon>
        <taxon>Fungi</taxon>
        <taxon>Dikarya</taxon>
        <taxon>Basidiomycota</taxon>
        <taxon>Agaricomycotina</taxon>
        <taxon>Agaricomycetes</taxon>
        <taxon>Agaricomycetidae</taxon>
        <taxon>Agaricales</taxon>
        <taxon>Marasmiineae</taxon>
        <taxon>Mycenaceae</taxon>
        <taxon>Mycena</taxon>
    </lineage>
</organism>
<proteinExistence type="predicted"/>
<evidence type="ECO:0000313" key="3">
    <source>
        <dbReference type="Proteomes" id="UP001221757"/>
    </source>
</evidence>
<accession>A0AAD7DF29</accession>
<dbReference type="AlphaFoldDB" id="A0AAD7DF29"/>
<evidence type="ECO:0000313" key="2">
    <source>
        <dbReference type="EMBL" id="KAJ7689634.1"/>
    </source>
</evidence>
<evidence type="ECO:0000256" key="1">
    <source>
        <dbReference type="SAM" id="MobiDB-lite"/>
    </source>
</evidence>
<name>A0AAD7DF29_MYCRO</name>
<dbReference type="Proteomes" id="UP001221757">
    <property type="component" value="Unassembled WGS sequence"/>
</dbReference>
<reference evidence="2" key="1">
    <citation type="submission" date="2023-03" db="EMBL/GenBank/DDBJ databases">
        <title>Massive genome expansion in bonnet fungi (Mycena s.s.) driven by repeated elements and novel gene families across ecological guilds.</title>
        <authorList>
            <consortium name="Lawrence Berkeley National Laboratory"/>
            <person name="Harder C.B."/>
            <person name="Miyauchi S."/>
            <person name="Viragh M."/>
            <person name="Kuo A."/>
            <person name="Thoen E."/>
            <person name="Andreopoulos B."/>
            <person name="Lu D."/>
            <person name="Skrede I."/>
            <person name="Drula E."/>
            <person name="Henrissat B."/>
            <person name="Morin E."/>
            <person name="Kohler A."/>
            <person name="Barry K."/>
            <person name="LaButti K."/>
            <person name="Morin E."/>
            <person name="Salamov A."/>
            <person name="Lipzen A."/>
            <person name="Mereny Z."/>
            <person name="Hegedus B."/>
            <person name="Baldrian P."/>
            <person name="Stursova M."/>
            <person name="Weitz H."/>
            <person name="Taylor A."/>
            <person name="Grigoriev I.V."/>
            <person name="Nagy L.G."/>
            <person name="Martin F."/>
            <person name="Kauserud H."/>
        </authorList>
    </citation>
    <scope>NUCLEOTIDE SEQUENCE</scope>
    <source>
        <strain evidence="2">CBHHK067</strain>
    </source>
</reference>